<comment type="caution">
    <text evidence="1">The sequence shown here is derived from an EMBL/GenBank/DDBJ whole genome shotgun (WGS) entry which is preliminary data.</text>
</comment>
<sequence>MASFYFIKM</sequence>
<reference evidence="1 2" key="1">
    <citation type="submission" date="2019-03" db="EMBL/GenBank/DDBJ databases">
        <title>The genome sequence of a newly discovered highly antifungal drug resistant Aspergillus species, Aspergillus tanneri NIH 1004.</title>
        <authorList>
            <person name="Mounaud S."/>
            <person name="Singh I."/>
            <person name="Joardar V."/>
            <person name="Pakala S."/>
            <person name="Pakala S."/>
            <person name="Venepally P."/>
            <person name="Hoover J."/>
            <person name="Nierman W."/>
            <person name="Chung J."/>
            <person name="Losada L."/>
        </authorList>
    </citation>
    <scope>NUCLEOTIDE SEQUENCE [LARGE SCALE GENOMIC DNA]</scope>
    <source>
        <strain evidence="1 2">NIH1004</strain>
    </source>
</reference>
<dbReference type="VEuPathDB" id="FungiDB:EYZ11_012922"/>
<name>A0A4S3IZ10_9EURO</name>
<gene>
    <name evidence="1" type="ORF">EYZ11_012922</name>
</gene>
<protein>
    <submittedName>
        <fullName evidence="1">Uncharacterized protein</fullName>
    </submittedName>
</protein>
<evidence type="ECO:0000313" key="2">
    <source>
        <dbReference type="Proteomes" id="UP000308092"/>
    </source>
</evidence>
<dbReference type="EMBL" id="SOSA01001103">
    <property type="protein sequence ID" value="THC87633.1"/>
    <property type="molecule type" value="Genomic_DNA"/>
</dbReference>
<keyword evidence="2" id="KW-1185">Reference proteome</keyword>
<proteinExistence type="predicted"/>
<accession>A0A4S3IZ10</accession>
<organism evidence="1 2">
    <name type="scientific">Aspergillus tanneri</name>
    <dbReference type="NCBI Taxonomy" id="1220188"/>
    <lineage>
        <taxon>Eukaryota</taxon>
        <taxon>Fungi</taxon>
        <taxon>Dikarya</taxon>
        <taxon>Ascomycota</taxon>
        <taxon>Pezizomycotina</taxon>
        <taxon>Eurotiomycetes</taxon>
        <taxon>Eurotiomycetidae</taxon>
        <taxon>Eurotiales</taxon>
        <taxon>Aspergillaceae</taxon>
        <taxon>Aspergillus</taxon>
        <taxon>Aspergillus subgen. Circumdati</taxon>
    </lineage>
</organism>
<evidence type="ECO:0000313" key="1">
    <source>
        <dbReference type="EMBL" id="THC87633.1"/>
    </source>
</evidence>
<dbReference type="Proteomes" id="UP000308092">
    <property type="component" value="Unassembled WGS sequence"/>
</dbReference>